<keyword evidence="6" id="KW-1185">Reference proteome</keyword>
<dbReference type="NCBIfam" id="TIGR01067">
    <property type="entry name" value="rplN_bact"/>
    <property type="match status" value="1"/>
</dbReference>
<dbReference type="GO" id="GO:0003735">
    <property type="term" value="F:structural constituent of ribosome"/>
    <property type="evidence" value="ECO:0007669"/>
    <property type="project" value="InterPro"/>
</dbReference>
<dbReference type="AlphaFoldDB" id="A0AB34IUF5"/>
<evidence type="ECO:0000313" key="5">
    <source>
        <dbReference type="EMBL" id="KAL1507450.1"/>
    </source>
</evidence>
<evidence type="ECO:0000313" key="6">
    <source>
        <dbReference type="Proteomes" id="UP001515480"/>
    </source>
</evidence>
<dbReference type="InterPro" id="IPR036853">
    <property type="entry name" value="Ribosomal_uL14_sf"/>
</dbReference>
<dbReference type="InterPro" id="IPR005745">
    <property type="entry name" value="Ribosomal_uL14_bac-type"/>
</dbReference>
<dbReference type="HAMAP" id="MF_01367">
    <property type="entry name" value="Ribosomal_uL14"/>
    <property type="match status" value="1"/>
</dbReference>
<sequence length="141" mass="15669">MVPRRLLQGLPQQLLPHRRHMSIHLLTRMTVTDNSGAKELKVIGHVADKPAKLGDTVRAVVSECRPQGRVSRKDIVCAVVVRQRAPFSRPDGSVIRFQENTAVLLKRDLSGPIGTRVSGPVARELRAKNHMKIVMMASRVV</sequence>
<dbReference type="PANTHER" id="PTHR11761">
    <property type="entry name" value="50S/60S RIBOSOMAL PROTEIN L14/L23"/>
    <property type="match status" value="1"/>
</dbReference>
<organism evidence="5 6">
    <name type="scientific">Prymnesium parvum</name>
    <name type="common">Toxic golden alga</name>
    <dbReference type="NCBI Taxonomy" id="97485"/>
    <lineage>
        <taxon>Eukaryota</taxon>
        <taxon>Haptista</taxon>
        <taxon>Haptophyta</taxon>
        <taxon>Prymnesiophyceae</taxon>
        <taxon>Prymnesiales</taxon>
        <taxon>Prymnesiaceae</taxon>
        <taxon>Prymnesium</taxon>
    </lineage>
</organism>
<dbReference type="EMBL" id="JBGBPQ010000018">
    <property type="protein sequence ID" value="KAL1507450.1"/>
    <property type="molecule type" value="Genomic_DNA"/>
</dbReference>
<dbReference type="SMART" id="SM01374">
    <property type="entry name" value="Ribosomal_L14"/>
    <property type="match status" value="1"/>
</dbReference>
<comment type="caution">
    <text evidence="5">The sequence shown here is derived from an EMBL/GenBank/DDBJ whole genome shotgun (WGS) entry which is preliminary data.</text>
</comment>
<dbReference type="GO" id="GO:0070180">
    <property type="term" value="F:large ribosomal subunit rRNA binding"/>
    <property type="evidence" value="ECO:0007669"/>
    <property type="project" value="TreeGrafter"/>
</dbReference>
<dbReference type="PROSITE" id="PS00049">
    <property type="entry name" value="RIBOSOMAL_L14"/>
    <property type="match status" value="1"/>
</dbReference>
<dbReference type="Gene3D" id="2.40.150.20">
    <property type="entry name" value="Ribosomal protein L14"/>
    <property type="match status" value="1"/>
</dbReference>
<dbReference type="GO" id="GO:0006412">
    <property type="term" value="P:translation"/>
    <property type="evidence" value="ECO:0007669"/>
    <property type="project" value="InterPro"/>
</dbReference>
<evidence type="ECO:0000256" key="4">
    <source>
        <dbReference type="RuleBase" id="RU003949"/>
    </source>
</evidence>
<dbReference type="Pfam" id="PF00238">
    <property type="entry name" value="Ribosomal_L14"/>
    <property type="match status" value="1"/>
</dbReference>
<comment type="similarity">
    <text evidence="1 4">Belongs to the universal ribosomal protein uL14 family.</text>
</comment>
<dbReference type="InterPro" id="IPR000218">
    <property type="entry name" value="Ribosomal_uL14"/>
</dbReference>
<protein>
    <recommendedName>
        <fullName evidence="7">50S ribosomal protein L14</fullName>
    </recommendedName>
</protein>
<evidence type="ECO:0000256" key="1">
    <source>
        <dbReference type="ARBA" id="ARBA00010745"/>
    </source>
</evidence>
<dbReference type="GO" id="GO:0022625">
    <property type="term" value="C:cytosolic large ribosomal subunit"/>
    <property type="evidence" value="ECO:0007669"/>
    <property type="project" value="TreeGrafter"/>
</dbReference>
<proteinExistence type="inferred from homology"/>
<keyword evidence="2 4" id="KW-0689">Ribosomal protein</keyword>
<reference evidence="5 6" key="1">
    <citation type="journal article" date="2024" name="Science">
        <title>Giant polyketide synthase enzymes in the biosynthesis of giant marine polyether toxins.</title>
        <authorList>
            <person name="Fallon T.R."/>
            <person name="Shende V.V."/>
            <person name="Wierzbicki I.H."/>
            <person name="Pendleton A.L."/>
            <person name="Watervoot N.F."/>
            <person name="Auber R.P."/>
            <person name="Gonzalez D.J."/>
            <person name="Wisecaver J.H."/>
            <person name="Moore B.S."/>
        </authorList>
    </citation>
    <scope>NUCLEOTIDE SEQUENCE [LARGE SCALE GENOMIC DNA]</scope>
    <source>
        <strain evidence="5 6">12B1</strain>
    </source>
</reference>
<dbReference type="SUPFAM" id="SSF50193">
    <property type="entry name" value="Ribosomal protein L14"/>
    <property type="match status" value="1"/>
</dbReference>
<dbReference type="Proteomes" id="UP001515480">
    <property type="component" value="Unassembled WGS sequence"/>
</dbReference>
<evidence type="ECO:0000256" key="3">
    <source>
        <dbReference type="ARBA" id="ARBA00023274"/>
    </source>
</evidence>
<dbReference type="InterPro" id="IPR019972">
    <property type="entry name" value="Ribosomal_uL14_CS"/>
</dbReference>
<evidence type="ECO:0000256" key="2">
    <source>
        <dbReference type="ARBA" id="ARBA00022980"/>
    </source>
</evidence>
<accession>A0AB34IUF5</accession>
<evidence type="ECO:0008006" key="7">
    <source>
        <dbReference type="Google" id="ProtNLM"/>
    </source>
</evidence>
<gene>
    <name evidence="5" type="ORF">AB1Y20_008287</name>
</gene>
<keyword evidence="3 4" id="KW-0687">Ribonucleoprotein</keyword>
<name>A0AB34IUF5_PRYPA</name>
<dbReference type="CDD" id="cd00337">
    <property type="entry name" value="Ribosomal_uL14"/>
    <property type="match status" value="1"/>
</dbReference>
<dbReference type="PANTHER" id="PTHR11761:SF3">
    <property type="entry name" value="LARGE RIBOSOMAL SUBUNIT PROTEIN UL14M"/>
    <property type="match status" value="1"/>
</dbReference>